<dbReference type="AlphaFoldDB" id="A0A4D6N981"/>
<dbReference type="PANTHER" id="PTHR47447:SF15">
    <property type="entry name" value="OS02G0120000 PROTEIN"/>
    <property type="match status" value="1"/>
</dbReference>
<accession>A0A4D6N981</accession>
<organism evidence="5 6">
    <name type="scientific">Vigna unguiculata</name>
    <name type="common">Cowpea</name>
    <dbReference type="NCBI Taxonomy" id="3917"/>
    <lineage>
        <taxon>Eukaryota</taxon>
        <taxon>Viridiplantae</taxon>
        <taxon>Streptophyta</taxon>
        <taxon>Embryophyta</taxon>
        <taxon>Tracheophyta</taxon>
        <taxon>Spermatophyta</taxon>
        <taxon>Magnoliopsida</taxon>
        <taxon>eudicotyledons</taxon>
        <taxon>Gunneridae</taxon>
        <taxon>Pentapetalae</taxon>
        <taxon>rosids</taxon>
        <taxon>fabids</taxon>
        <taxon>Fabales</taxon>
        <taxon>Fabaceae</taxon>
        <taxon>Papilionoideae</taxon>
        <taxon>50 kb inversion clade</taxon>
        <taxon>NPAAA clade</taxon>
        <taxon>indigoferoid/millettioid clade</taxon>
        <taxon>Phaseoleae</taxon>
        <taxon>Vigna</taxon>
    </lineage>
</organism>
<comment type="similarity">
    <text evidence="1">Belongs to the PPR family. P subfamily.</text>
</comment>
<feature type="domain" description="Smr" evidence="4">
    <location>
        <begin position="353"/>
        <end position="437"/>
    </location>
</feature>
<evidence type="ECO:0000313" key="5">
    <source>
        <dbReference type="EMBL" id="QCE08725.1"/>
    </source>
</evidence>
<dbReference type="Gene3D" id="3.50.50.60">
    <property type="entry name" value="FAD/NAD(P)-binding domain"/>
    <property type="match status" value="1"/>
</dbReference>
<evidence type="ECO:0000256" key="2">
    <source>
        <dbReference type="ARBA" id="ARBA00022737"/>
    </source>
</evidence>
<keyword evidence="6" id="KW-1185">Reference proteome</keyword>
<dbReference type="SUPFAM" id="SSF51905">
    <property type="entry name" value="FAD/NAD(P)-binding domain"/>
    <property type="match status" value="1"/>
</dbReference>
<evidence type="ECO:0000313" key="6">
    <source>
        <dbReference type="Proteomes" id="UP000501690"/>
    </source>
</evidence>
<dbReference type="Gene3D" id="3.30.1370.110">
    <property type="match status" value="1"/>
</dbReference>
<dbReference type="InterPro" id="IPR011990">
    <property type="entry name" value="TPR-like_helical_dom_sf"/>
</dbReference>
<dbReference type="InterPro" id="IPR036063">
    <property type="entry name" value="Smr_dom_sf"/>
</dbReference>
<reference evidence="5 6" key="1">
    <citation type="submission" date="2019-04" db="EMBL/GenBank/DDBJ databases">
        <title>An improved genome assembly and genetic linkage map for asparagus bean, Vigna unguiculata ssp. sesquipedialis.</title>
        <authorList>
            <person name="Xia Q."/>
            <person name="Zhang R."/>
            <person name="Dong Y."/>
        </authorList>
    </citation>
    <scope>NUCLEOTIDE SEQUENCE [LARGE SCALE GENOMIC DNA]</scope>
    <source>
        <tissue evidence="5">Leaf</tissue>
    </source>
</reference>
<gene>
    <name evidence="5" type="ORF">DEO72_LG9g3754</name>
</gene>
<evidence type="ECO:0000256" key="3">
    <source>
        <dbReference type="PROSITE-ProRule" id="PRU00708"/>
    </source>
</evidence>
<dbReference type="EMBL" id="CP039353">
    <property type="protein sequence ID" value="QCE08725.1"/>
    <property type="molecule type" value="Genomic_DNA"/>
</dbReference>
<name>A0A4D6N981_VIGUN</name>
<feature type="repeat" description="PPR" evidence="3">
    <location>
        <begin position="252"/>
        <end position="286"/>
    </location>
</feature>
<dbReference type="SUPFAM" id="SSF160443">
    <property type="entry name" value="SMR domain-like"/>
    <property type="match status" value="1"/>
</dbReference>
<feature type="repeat" description="PPR" evidence="3">
    <location>
        <begin position="217"/>
        <end position="251"/>
    </location>
</feature>
<dbReference type="Proteomes" id="UP000501690">
    <property type="component" value="Linkage Group LG9"/>
</dbReference>
<keyword evidence="2" id="KW-0677">Repeat</keyword>
<protein>
    <recommendedName>
        <fullName evidence="4">Smr domain-containing protein</fullName>
    </recommendedName>
</protein>
<dbReference type="SMART" id="SM00463">
    <property type="entry name" value="SMR"/>
    <property type="match status" value="1"/>
</dbReference>
<evidence type="ECO:0000256" key="1">
    <source>
        <dbReference type="ARBA" id="ARBA00007626"/>
    </source>
</evidence>
<dbReference type="Pfam" id="PF01535">
    <property type="entry name" value="PPR"/>
    <property type="match status" value="2"/>
</dbReference>
<dbReference type="PROSITE" id="PS50828">
    <property type="entry name" value="SMR"/>
    <property type="match status" value="1"/>
</dbReference>
<sequence>MNGLQCPHQGLSWRWKQRGFPVTTIKMETSTLTKQGQRFLTKLTTSSAATDNLIRRFVQGSPKSVVLTTLSHLLSPSTSYPQLSSLALPLYGRASQAPWFTWNSTTVAELAAHLHKLGHQAQSEALVSEAISKLQSRKRELVVFYGKLAEAYSKRKSETGFDVAYSYLNNLLRTSESVHVKRRAYEYMVSGLCSMDRPREAEDLVIGPAAGLGLKPSGFELKSIVYGYGRVGLFEDMRRVVEEMEKRGFVVDTVCCNMVVSAYGVHGEHVEMVTWLRRMRDSGVPFSVRTYNSVSNCCPEVLRMVGGLSELALSMEELNEGLEGGEGMVVRELMGCSGILEEVMVWEALEVKLDLHGFHVGGAYLVVLVWLEEMWRRLNGLNCGVPAEVTVVCGLGNHSSVRGESKVRVLVQKMMVKMGSPLKVDRKNNGCFIAKGKAVQNWLCEMRKAPLKKELEENPAKLKQYVLKKLENTPSDVRALVEKTEVDGFLSSPLRYRHPWDLMLGNISKGNVFVGGDAFHPMTPPDLGQGGCCALEDGIIMARCLAEAFFQRTRKRYQRERRRGALWKA</sequence>
<dbReference type="Gene3D" id="1.25.40.10">
    <property type="entry name" value="Tetratricopeptide repeat domain"/>
    <property type="match status" value="1"/>
</dbReference>
<dbReference type="InterPro" id="IPR002625">
    <property type="entry name" value="Smr_dom"/>
</dbReference>
<dbReference type="InterPro" id="IPR036188">
    <property type="entry name" value="FAD/NAD-bd_sf"/>
</dbReference>
<evidence type="ECO:0000259" key="4">
    <source>
        <dbReference type="PROSITE" id="PS50828"/>
    </source>
</evidence>
<dbReference type="PROSITE" id="PS51375">
    <property type="entry name" value="PPR"/>
    <property type="match status" value="2"/>
</dbReference>
<dbReference type="NCBIfam" id="TIGR00756">
    <property type="entry name" value="PPR"/>
    <property type="match status" value="2"/>
</dbReference>
<dbReference type="InterPro" id="IPR002885">
    <property type="entry name" value="PPR_rpt"/>
</dbReference>
<proteinExistence type="inferred from homology"/>
<dbReference type="PANTHER" id="PTHR47447">
    <property type="entry name" value="OS03G0856100 PROTEIN"/>
    <property type="match status" value="1"/>
</dbReference>